<organism evidence="1 2">
    <name type="scientific">Pseudomonas fluorescens</name>
    <dbReference type="NCBI Taxonomy" id="294"/>
    <lineage>
        <taxon>Bacteria</taxon>
        <taxon>Pseudomonadati</taxon>
        <taxon>Pseudomonadota</taxon>
        <taxon>Gammaproteobacteria</taxon>
        <taxon>Pseudomonadales</taxon>
        <taxon>Pseudomonadaceae</taxon>
        <taxon>Pseudomonas</taxon>
    </lineage>
</organism>
<dbReference type="PATRIC" id="fig|294.133.peg.2385"/>
<gene>
    <name evidence="1" type="ORF">VD17_03130</name>
</gene>
<evidence type="ECO:0000313" key="2">
    <source>
        <dbReference type="Proteomes" id="UP000033400"/>
    </source>
</evidence>
<dbReference type="AlphaFoldDB" id="A0A0F4VGW4"/>
<dbReference type="RefSeq" id="WP_046052630.1">
    <property type="nucleotide sequence ID" value="NZ_LACH01000003.1"/>
</dbReference>
<dbReference type="Proteomes" id="UP000033400">
    <property type="component" value="Unassembled WGS sequence"/>
</dbReference>
<protein>
    <submittedName>
        <fullName evidence="1">Uncharacterized protein</fullName>
    </submittedName>
</protein>
<proteinExistence type="predicted"/>
<dbReference type="EMBL" id="LACH01000003">
    <property type="protein sequence ID" value="KJZ67267.1"/>
    <property type="molecule type" value="Genomic_DNA"/>
</dbReference>
<evidence type="ECO:0000313" key="1">
    <source>
        <dbReference type="EMBL" id="KJZ67267.1"/>
    </source>
</evidence>
<name>A0A0F4VGW4_PSEFL</name>
<comment type="caution">
    <text evidence="1">The sequence shown here is derived from an EMBL/GenBank/DDBJ whole genome shotgun (WGS) entry which is preliminary data.</text>
</comment>
<sequence length="72" mass="8133">MLKNKIQISDEFEVFPVEEIMFNGRLQDVYEIRRNLDAGTSATVARLTVPGRSTVAHVIESVERAINNCINI</sequence>
<accession>A0A0F4VGW4</accession>
<reference evidence="1 2" key="1">
    <citation type="submission" date="2015-03" db="EMBL/GenBank/DDBJ databases">
        <title>Comparative genomics of Pseudomonas insights into diversity of traits involved in vanlence and defense.</title>
        <authorList>
            <person name="Qin Y."/>
        </authorList>
    </citation>
    <scope>NUCLEOTIDE SEQUENCE [LARGE SCALE GENOMIC DNA]</scope>
    <source>
        <strain evidence="1 2">H24</strain>
    </source>
</reference>